<keyword evidence="2 4" id="KW-0238">DNA-binding</keyword>
<evidence type="ECO:0000256" key="4">
    <source>
        <dbReference type="PROSITE-ProRule" id="PRU00335"/>
    </source>
</evidence>
<dbReference type="EMBL" id="DXGJ01000044">
    <property type="protein sequence ID" value="HIW72134.1"/>
    <property type="molecule type" value="Genomic_DNA"/>
</dbReference>
<dbReference type="InterPro" id="IPR009057">
    <property type="entry name" value="Homeodomain-like_sf"/>
</dbReference>
<dbReference type="SUPFAM" id="SSF46689">
    <property type="entry name" value="Homeodomain-like"/>
    <property type="match status" value="1"/>
</dbReference>
<dbReference type="Proteomes" id="UP000886822">
    <property type="component" value="Unassembled WGS sequence"/>
</dbReference>
<reference evidence="6" key="1">
    <citation type="journal article" date="2021" name="PeerJ">
        <title>Extensive microbial diversity within the chicken gut microbiome revealed by metagenomics and culture.</title>
        <authorList>
            <person name="Gilroy R."/>
            <person name="Ravi A."/>
            <person name="Getino M."/>
            <person name="Pursley I."/>
            <person name="Horton D.L."/>
            <person name="Alikhan N.F."/>
            <person name="Baker D."/>
            <person name="Gharbi K."/>
            <person name="Hall N."/>
            <person name="Watson M."/>
            <person name="Adriaenssens E.M."/>
            <person name="Foster-Nyarko E."/>
            <person name="Jarju S."/>
            <person name="Secka A."/>
            <person name="Antonio M."/>
            <person name="Oren A."/>
            <person name="Chaudhuri R.R."/>
            <person name="La Ragione R."/>
            <person name="Hildebrand F."/>
            <person name="Pallen M.J."/>
        </authorList>
    </citation>
    <scope>NUCLEOTIDE SEQUENCE</scope>
    <source>
        <strain evidence="6">CHK173-259</strain>
    </source>
</reference>
<evidence type="ECO:0000313" key="6">
    <source>
        <dbReference type="EMBL" id="HIW72134.1"/>
    </source>
</evidence>
<dbReference type="GO" id="GO:0003700">
    <property type="term" value="F:DNA-binding transcription factor activity"/>
    <property type="evidence" value="ECO:0007669"/>
    <property type="project" value="TreeGrafter"/>
</dbReference>
<dbReference type="InterPro" id="IPR050109">
    <property type="entry name" value="HTH-type_TetR-like_transc_reg"/>
</dbReference>
<dbReference type="AlphaFoldDB" id="A0A9D1U667"/>
<dbReference type="PANTHER" id="PTHR30055:SF234">
    <property type="entry name" value="HTH-TYPE TRANSCRIPTIONAL REGULATOR BETI"/>
    <property type="match status" value="1"/>
</dbReference>
<proteinExistence type="predicted"/>
<organism evidence="6 7">
    <name type="scientific">Candidatus Levilactobacillus faecigallinarum</name>
    <dbReference type="NCBI Taxonomy" id="2838638"/>
    <lineage>
        <taxon>Bacteria</taxon>
        <taxon>Bacillati</taxon>
        <taxon>Bacillota</taxon>
        <taxon>Bacilli</taxon>
        <taxon>Lactobacillales</taxon>
        <taxon>Lactobacillaceae</taxon>
        <taxon>Levilactobacillus</taxon>
    </lineage>
</organism>
<feature type="DNA-binding region" description="H-T-H motif" evidence="4">
    <location>
        <begin position="29"/>
        <end position="48"/>
    </location>
</feature>
<evidence type="ECO:0000256" key="1">
    <source>
        <dbReference type="ARBA" id="ARBA00023015"/>
    </source>
</evidence>
<feature type="domain" description="HTH tetR-type" evidence="5">
    <location>
        <begin position="6"/>
        <end position="66"/>
    </location>
</feature>
<evidence type="ECO:0000256" key="2">
    <source>
        <dbReference type="ARBA" id="ARBA00023125"/>
    </source>
</evidence>
<dbReference type="PROSITE" id="PS50977">
    <property type="entry name" value="HTH_TETR_2"/>
    <property type="match status" value="1"/>
</dbReference>
<evidence type="ECO:0000256" key="3">
    <source>
        <dbReference type="ARBA" id="ARBA00023163"/>
    </source>
</evidence>
<evidence type="ECO:0000313" key="7">
    <source>
        <dbReference type="Proteomes" id="UP000886822"/>
    </source>
</evidence>
<reference evidence="6" key="2">
    <citation type="submission" date="2021-04" db="EMBL/GenBank/DDBJ databases">
        <authorList>
            <person name="Gilroy R."/>
        </authorList>
    </citation>
    <scope>NUCLEOTIDE SEQUENCE</scope>
    <source>
        <strain evidence="6">CHK173-259</strain>
    </source>
</reference>
<gene>
    <name evidence="6" type="ORF">H9875_05850</name>
</gene>
<sequence>MRRDAEANHRKILTTATQLFAQLGVANVGMKQLADAAGIGIGTLYRNYPNKGALCLALTHDSIQAFVDQQNAYLDVTQAPPQQQLAHVLRGYLDVRHENQELLTSIETESSPEQLTKLLQTPIYAERVALLTRVLRRVQPASDHDYLQFQADMVVAMFKSRVYTFERYHRHLSTDDLLAYTLKLLNH</sequence>
<dbReference type="Pfam" id="PF00440">
    <property type="entry name" value="TetR_N"/>
    <property type="match status" value="1"/>
</dbReference>
<comment type="caution">
    <text evidence="6">The sequence shown here is derived from an EMBL/GenBank/DDBJ whole genome shotgun (WGS) entry which is preliminary data.</text>
</comment>
<keyword evidence="3" id="KW-0804">Transcription</keyword>
<dbReference type="PRINTS" id="PR00455">
    <property type="entry name" value="HTHTETR"/>
</dbReference>
<dbReference type="InterPro" id="IPR001647">
    <property type="entry name" value="HTH_TetR"/>
</dbReference>
<keyword evidence="1" id="KW-0805">Transcription regulation</keyword>
<dbReference type="GO" id="GO:0000976">
    <property type="term" value="F:transcription cis-regulatory region binding"/>
    <property type="evidence" value="ECO:0007669"/>
    <property type="project" value="TreeGrafter"/>
</dbReference>
<dbReference type="PANTHER" id="PTHR30055">
    <property type="entry name" value="HTH-TYPE TRANSCRIPTIONAL REGULATOR RUTR"/>
    <property type="match status" value="1"/>
</dbReference>
<accession>A0A9D1U667</accession>
<name>A0A9D1U667_9LACO</name>
<evidence type="ECO:0000259" key="5">
    <source>
        <dbReference type="PROSITE" id="PS50977"/>
    </source>
</evidence>
<protein>
    <submittedName>
        <fullName evidence="6">TetR/AcrR family transcriptional regulator</fullName>
    </submittedName>
</protein>
<dbReference type="Gene3D" id="1.10.357.10">
    <property type="entry name" value="Tetracycline Repressor, domain 2"/>
    <property type="match status" value="1"/>
</dbReference>